<dbReference type="PROSITE" id="PS00670">
    <property type="entry name" value="D_2_HYDROXYACID_DH_2"/>
    <property type="match status" value="1"/>
</dbReference>
<dbReference type="Gene3D" id="3.30.1330.90">
    <property type="entry name" value="D-3-phosphoglycerate dehydrogenase, domain 3"/>
    <property type="match status" value="1"/>
</dbReference>
<keyword evidence="6 8" id="KW-0520">NAD</keyword>
<keyword evidence="8" id="KW-0028">Amino-acid biosynthesis</keyword>
<dbReference type="InterPro" id="IPR006140">
    <property type="entry name" value="D-isomer_DH_NAD-bd"/>
</dbReference>
<feature type="domain" description="D-3-phosphoglycerate dehydrogenase ASB" evidence="11">
    <location>
        <begin position="351"/>
        <end position="468"/>
    </location>
</feature>
<keyword evidence="8" id="KW-0718">Serine biosynthesis</keyword>
<gene>
    <name evidence="12" type="ORF">TWF191_007793</name>
</gene>
<dbReference type="Gene3D" id="3.30.70.260">
    <property type="match status" value="1"/>
</dbReference>
<evidence type="ECO:0000313" key="13">
    <source>
        <dbReference type="Proteomes" id="UP000483672"/>
    </source>
</evidence>
<dbReference type="NCBIfam" id="TIGR01327">
    <property type="entry name" value="PGDH"/>
    <property type="match status" value="1"/>
</dbReference>
<dbReference type="UniPathway" id="UPA00135">
    <property type="reaction ID" value="UER00196"/>
</dbReference>
<dbReference type="Pfam" id="PF00389">
    <property type="entry name" value="2-Hacid_dh"/>
    <property type="match status" value="1"/>
</dbReference>
<dbReference type="SUPFAM" id="SSF52283">
    <property type="entry name" value="Formate/glycerate dehydrogenase catalytic domain-like"/>
    <property type="match status" value="1"/>
</dbReference>
<evidence type="ECO:0000256" key="6">
    <source>
        <dbReference type="ARBA" id="ARBA00023027"/>
    </source>
</evidence>
<dbReference type="InterPro" id="IPR006139">
    <property type="entry name" value="D-isomer_2_OHA_DH_cat_dom"/>
</dbReference>
<evidence type="ECO:0000313" key="12">
    <source>
        <dbReference type="EMBL" id="KAF3231071.1"/>
    </source>
</evidence>
<dbReference type="Pfam" id="PF02826">
    <property type="entry name" value="2-Hacid_dh_C"/>
    <property type="match status" value="1"/>
</dbReference>
<proteinExistence type="inferred from homology"/>
<feature type="domain" description="D-isomer specific 2-hydroxyacid dehydrogenase NAD-binding" evidence="10">
    <location>
        <begin position="126"/>
        <end position="308"/>
    </location>
</feature>
<dbReference type="EC" id="1.1.1.95" evidence="3 8"/>
<evidence type="ECO:0000256" key="8">
    <source>
        <dbReference type="RuleBase" id="RU363003"/>
    </source>
</evidence>
<sequence length="570" mass="60160">MSTVLMPLQPRETPDSNMAAKAKILIADPLSESGLSPLSDPKFSIDIKTGLSEAQLCDIIGDYAALVVRSETKVTAKVLACAKNLKIVGRAGVGVDNIDVNAATKLGIMVVNSPDGNVIAAAELTLALILAAARNIGRASHGMKESKWERKQLVGVQLKGKVLGIVGFGKVLFLVGQHVARGAVGMGMKVIATDPYASASIASRLSVKLTTLKEVLETADFLTLHTPLLPSTKNMINSQQLAAMKPGHSIINVARGGLIDEDALLKSLQEGHTRSAALDVFPQEPPFKSASSVALMAHKNVISTPHLGASTAEAQHAVAVDVTEQIRDVLLNQLPRSAVNAPTISTSDLEKINPYTQLIEKMGQLYTAHFKHQPPSYELVFSGSIASVPTAPLFAALINGLTKSISARGTTVNVVNAKLVAKERGIVVQERKVPEDTTYSSLVTIKGANGDIIQGFCSEGSGPQIVRIGDFETNFVPQGTVLIARNFDRPGMIGVVGRILGGEGLNIKNMTVAARKYGNGEKEGDALMILGVDGGKVREGALREIESTNGMLSAQVVSFGPPEDKVLAKL</sequence>
<dbReference type="FunFam" id="3.40.50.720:FF:000021">
    <property type="entry name" value="D-3-phosphoglycerate dehydrogenase"/>
    <property type="match status" value="1"/>
</dbReference>
<reference evidence="12 13" key="1">
    <citation type="submission" date="2019-06" db="EMBL/GenBank/DDBJ databases">
        <authorList>
            <person name="Palmer J.M."/>
        </authorList>
    </citation>
    <scope>NUCLEOTIDE SEQUENCE [LARGE SCALE GENOMIC DNA]</scope>
    <source>
        <strain evidence="12 13">TWF191</strain>
    </source>
</reference>
<dbReference type="AlphaFoldDB" id="A0A7C8R0H6"/>
<dbReference type="GO" id="GO:0051287">
    <property type="term" value="F:NAD binding"/>
    <property type="evidence" value="ECO:0007669"/>
    <property type="project" value="UniProtKB-UniRule"/>
</dbReference>
<evidence type="ECO:0000259" key="10">
    <source>
        <dbReference type="Pfam" id="PF02826"/>
    </source>
</evidence>
<accession>A0A7C8R0H6</accession>
<dbReference type="Proteomes" id="UP000483672">
    <property type="component" value="Unassembled WGS sequence"/>
</dbReference>
<dbReference type="InterPro" id="IPR050857">
    <property type="entry name" value="D-2-hydroxyacid_DH"/>
</dbReference>
<comment type="caution">
    <text evidence="12">The sequence shown here is derived from an EMBL/GenBank/DDBJ whole genome shotgun (WGS) entry which is preliminary data.</text>
</comment>
<dbReference type="InterPro" id="IPR036291">
    <property type="entry name" value="NAD(P)-bd_dom_sf"/>
</dbReference>
<comment type="catalytic activity">
    <reaction evidence="7 8">
        <text>(2R)-3-phosphoglycerate + NAD(+) = 3-phosphooxypyruvate + NADH + H(+)</text>
        <dbReference type="Rhea" id="RHEA:12641"/>
        <dbReference type="ChEBI" id="CHEBI:15378"/>
        <dbReference type="ChEBI" id="CHEBI:18110"/>
        <dbReference type="ChEBI" id="CHEBI:57540"/>
        <dbReference type="ChEBI" id="CHEBI:57945"/>
        <dbReference type="ChEBI" id="CHEBI:58272"/>
        <dbReference type="EC" id="1.1.1.95"/>
    </reaction>
</comment>
<dbReference type="PANTHER" id="PTHR42789">
    <property type="entry name" value="D-ISOMER SPECIFIC 2-HYDROXYACID DEHYDROGENASE FAMILY PROTEIN (AFU_ORTHOLOGUE AFUA_6G10090)"/>
    <property type="match status" value="1"/>
</dbReference>
<dbReference type="InterPro" id="IPR045865">
    <property type="entry name" value="ACT-like_dom_sf"/>
</dbReference>
<evidence type="ECO:0000259" key="11">
    <source>
        <dbReference type="Pfam" id="PF19304"/>
    </source>
</evidence>
<dbReference type="GO" id="GO:0006564">
    <property type="term" value="P:L-serine biosynthetic process"/>
    <property type="evidence" value="ECO:0007669"/>
    <property type="project" value="UniProtKB-KW"/>
</dbReference>
<dbReference type="SUPFAM" id="SSF51735">
    <property type="entry name" value="NAD(P)-binding Rossmann-fold domains"/>
    <property type="match status" value="1"/>
</dbReference>
<dbReference type="SUPFAM" id="SSF143548">
    <property type="entry name" value="Serine metabolism enzymes domain"/>
    <property type="match status" value="1"/>
</dbReference>
<evidence type="ECO:0000259" key="9">
    <source>
        <dbReference type="Pfam" id="PF00389"/>
    </source>
</evidence>
<name>A0A7C8R0H6_ORBOL</name>
<dbReference type="CDD" id="cd12173">
    <property type="entry name" value="PGDH_4"/>
    <property type="match status" value="1"/>
</dbReference>
<evidence type="ECO:0000256" key="7">
    <source>
        <dbReference type="ARBA" id="ARBA00048731"/>
    </source>
</evidence>
<feature type="domain" description="D-isomer specific 2-hydroxyacid dehydrogenase catalytic" evidence="9">
    <location>
        <begin position="24"/>
        <end position="340"/>
    </location>
</feature>
<keyword evidence="5 8" id="KW-0560">Oxidoreductase</keyword>
<dbReference type="InterPro" id="IPR029009">
    <property type="entry name" value="ASB_dom_sf"/>
</dbReference>
<dbReference type="Pfam" id="PF19304">
    <property type="entry name" value="PGDH_inter"/>
    <property type="match status" value="1"/>
</dbReference>
<dbReference type="InterPro" id="IPR045626">
    <property type="entry name" value="PGDH_ASB_dom"/>
</dbReference>
<evidence type="ECO:0000256" key="4">
    <source>
        <dbReference type="ARBA" id="ARBA00021582"/>
    </source>
</evidence>
<comment type="pathway">
    <text evidence="1 8">Amino-acid biosynthesis; L-serine biosynthesis; L-serine from 3-phospho-D-glycerate: step 1/3.</text>
</comment>
<evidence type="ECO:0000256" key="5">
    <source>
        <dbReference type="ARBA" id="ARBA00023002"/>
    </source>
</evidence>
<organism evidence="12 13">
    <name type="scientific">Orbilia oligospora</name>
    <name type="common">Nematode-trapping fungus</name>
    <name type="synonym">Arthrobotrys oligospora</name>
    <dbReference type="NCBI Taxonomy" id="2813651"/>
    <lineage>
        <taxon>Eukaryota</taxon>
        <taxon>Fungi</taxon>
        <taxon>Dikarya</taxon>
        <taxon>Ascomycota</taxon>
        <taxon>Pezizomycotina</taxon>
        <taxon>Orbiliomycetes</taxon>
        <taxon>Orbiliales</taxon>
        <taxon>Orbiliaceae</taxon>
        <taxon>Orbilia</taxon>
    </lineage>
</organism>
<dbReference type="PANTHER" id="PTHR42789:SF1">
    <property type="entry name" value="D-ISOMER SPECIFIC 2-HYDROXYACID DEHYDROGENASE FAMILY PROTEIN (AFU_ORTHOLOGUE AFUA_6G10090)"/>
    <property type="match status" value="1"/>
</dbReference>
<evidence type="ECO:0000256" key="3">
    <source>
        <dbReference type="ARBA" id="ARBA00013143"/>
    </source>
</evidence>
<evidence type="ECO:0000256" key="1">
    <source>
        <dbReference type="ARBA" id="ARBA00005216"/>
    </source>
</evidence>
<dbReference type="SUPFAM" id="SSF55021">
    <property type="entry name" value="ACT-like"/>
    <property type="match status" value="1"/>
</dbReference>
<protein>
    <recommendedName>
        <fullName evidence="4 8">D-3-phosphoglycerate dehydrogenase</fullName>
        <ecNumber evidence="3 8">1.1.1.95</ecNumber>
    </recommendedName>
</protein>
<evidence type="ECO:0000256" key="2">
    <source>
        <dbReference type="ARBA" id="ARBA00005854"/>
    </source>
</evidence>
<dbReference type="Gene3D" id="3.40.50.720">
    <property type="entry name" value="NAD(P)-binding Rossmann-like Domain"/>
    <property type="match status" value="2"/>
</dbReference>
<dbReference type="InterPro" id="IPR006236">
    <property type="entry name" value="PGDH"/>
</dbReference>
<dbReference type="CDD" id="cd04902">
    <property type="entry name" value="ACT_3PGDH-xct"/>
    <property type="match status" value="1"/>
</dbReference>
<dbReference type="EMBL" id="WIPF01000005">
    <property type="protein sequence ID" value="KAF3231071.1"/>
    <property type="molecule type" value="Genomic_DNA"/>
</dbReference>
<comment type="similarity">
    <text evidence="2 8">Belongs to the D-isomer specific 2-hydroxyacid dehydrogenase family.</text>
</comment>
<dbReference type="GO" id="GO:0004617">
    <property type="term" value="F:phosphoglycerate dehydrogenase activity"/>
    <property type="evidence" value="ECO:0007669"/>
    <property type="project" value="UniProtKB-EC"/>
</dbReference>
<dbReference type="InterPro" id="IPR029753">
    <property type="entry name" value="D-isomer_DH_CS"/>
</dbReference>